<accession>A0ABN9X6I2</accession>
<protein>
    <recommendedName>
        <fullName evidence="3">Dolichyl-diphosphooligosaccharide--protein glycosyltransferase 48 kDa subunit</fullName>
    </recommendedName>
</protein>
<keyword evidence="2" id="KW-1185">Reference proteome</keyword>
<evidence type="ECO:0000313" key="2">
    <source>
        <dbReference type="Proteomes" id="UP001189429"/>
    </source>
</evidence>
<evidence type="ECO:0000313" key="1">
    <source>
        <dbReference type="EMBL" id="CAK0895025.1"/>
    </source>
</evidence>
<organism evidence="1 2">
    <name type="scientific">Prorocentrum cordatum</name>
    <dbReference type="NCBI Taxonomy" id="2364126"/>
    <lineage>
        <taxon>Eukaryota</taxon>
        <taxon>Sar</taxon>
        <taxon>Alveolata</taxon>
        <taxon>Dinophyceae</taxon>
        <taxon>Prorocentrales</taxon>
        <taxon>Prorocentraceae</taxon>
        <taxon>Prorocentrum</taxon>
    </lineage>
</organism>
<name>A0ABN9X6I2_9DINO</name>
<sequence length="223" mass="23636">MDVYVRGSEKLTADQPMPYPSCTDFTSGLQAGDKIDFKVGEASAGTFSVSDLPNNDAILLLVLYRHDTLTTAVKFQSHVFANLLNAQVAIIDAYKGTLHAMPRIMDMRTTAPGGPDGHASEELRFDSVVAVNPGVYEVELHGQGGDTRAPLRAPLVALNRESYVVLRTGVEAQQGPSFPEELFVYPRSDPSRLPHSAAGAPRASAWCLLLGAAAAAAAAGAGR</sequence>
<comment type="caution">
    <text evidence="1">The sequence shown here is derived from an EMBL/GenBank/DDBJ whole genome shotgun (WGS) entry which is preliminary data.</text>
</comment>
<reference evidence="1" key="1">
    <citation type="submission" date="2023-10" db="EMBL/GenBank/DDBJ databases">
        <authorList>
            <person name="Chen Y."/>
            <person name="Shah S."/>
            <person name="Dougan E. K."/>
            <person name="Thang M."/>
            <person name="Chan C."/>
        </authorList>
    </citation>
    <scope>NUCLEOTIDE SEQUENCE [LARGE SCALE GENOMIC DNA]</scope>
</reference>
<evidence type="ECO:0008006" key="3">
    <source>
        <dbReference type="Google" id="ProtNLM"/>
    </source>
</evidence>
<dbReference type="EMBL" id="CAUYUJ010019982">
    <property type="protein sequence ID" value="CAK0895025.1"/>
    <property type="molecule type" value="Genomic_DNA"/>
</dbReference>
<gene>
    <name evidence="1" type="ORF">PCOR1329_LOCUS73908</name>
</gene>
<proteinExistence type="predicted"/>
<dbReference type="Proteomes" id="UP001189429">
    <property type="component" value="Unassembled WGS sequence"/>
</dbReference>